<accession>A0A454D2K4</accession>
<name>A0A454D2K4_VIBHA</name>
<sequence>HSMMFTSCRKIDTIKTTHRRQSPFCHVTLWRQWYDSS</sequence>
<evidence type="ECO:0000313" key="2">
    <source>
        <dbReference type="Proteomes" id="UP000008367"/>
    </source>
</evidence>
<evidence type="ECO:0000313" key="1">
    <source>
        <dbReference type="EMBL" id="EKM32917.1"/>
    </source>
</evidence>
<dbReference type="EMBL" id="AJSR01000509">
    <property type="protein sequence ID" value="EKM32917.1"/>
    <property type="molecule type" value="Genomic_DNA"/>
</dbReference>
<dbReference type="AlphaFoldDB" id="A0A454D2K4"/>
<dbReference type="Proteomes" id="UP000008367">
    <property type="component" value="Unassembled WGS sequence"/>
</dbReference>
<reference evidence="1 2" key="1">
    <citation type="submission" date="2012-10" db="EMBL/GenBank/DDBJ databases">
        <title>Genome sequence of Vibrio Cholerae HENC-02.</title>
        <authorList>
            <person name="Eppinger M."/>
            <person name="Hasan N.A."/>
            <person name="Sengamalay N."/>
            <person name="Hine E."/>
            <person name="Su Q."/>
            <person name="Daugherty S.C."/>
            <person name="Young S."/>
            <person name="Sadzewicz L."/>
            <person name="Tallon L."/>
            <person name="Cebula T.A."/>
            <person name="Ravel J."/>
            <person name="Colwell R.R."/>
        </authorList>
    </citation>
    <scope>NUCLEOTIDE SEQUENCE [LARGE SCALE GENOMIC DNA]</scope>
    <source>
        <strain evidence="1 2">HENC-02</strain>
    </source>
</reference>
<proteinExistence type="predicted"/>
<feature type="non-terminal residue" evidence="1">
    <location>
        <position position="1"/>
    </location>
</feature>
<organism evidence="1 2">
    <name type="scientific">Vibrio harveyi</name>
    <name type="common">Beneckea harveyi</name>
    <dbReference type="NCBI Taxonomy" id="669"/>
    <lineage>
        <taxon>Bacteria</taxon>
        <taxon>Pseudomonadati</taxon>
        <taxon>Pseudomonadota</taxon>
        <taxon>Gammaproteobacteria</taxon>
        <taxon>Vibrionales</taxon>
        <taxon>Vibrionaceae</taxon>
        <taxon>Vibrio</taxon>
    </lineage>
</organism>
<comment type="caution">
    <text evidence="1">The sequence shown here is derived from an EMBL/GenBank/DDBJ whole genome shotgun (WGS) entry which is preliminary data.</text>
</comment>
<gene>
    <name evidence="1" type="ORF">VCHENC02_1573</name>
</gene>
<protein>
    <submittedName>
        <fullName evidence="1">Uncharacterized protein</fullName>
    </submittedName>
</protein>